<gene>
    <name evidence="1" type="ORF">ENJ65_07030</name>
</gene>
<organism evidence="1">
    <name type="scientific">Candidatus Tenderia electrophaga</name>
    <dbReference type="NCBI Taxonomy" id="1748243"/>
    <lineage>
        <taxon>Bacteria</taxon>
        <taxon>Pseudomonadati</taxon>
        <taxon>Pseudomonadota</taxon>
        <taxon>Gammaproteobacteria</taxon>
        <taxon>Candidatus Tenderiales</taxon>
        <taxon>Candidatus Tenderiaceae</taxon>
        <taxon>Candidatus Tenderia</taxon>
    </lineage>
</organism>
<reference evidence="1" key="1">
    <citation type="journal article" date="2020" name="mSystems">
        <title>Genome- and Community-Level Interaction Insights into Carbon Utilization and Element Cycling Functions of Hydrothermarchaeota in Hydrothermal Sediment.</title>
        <authorList>
            <person name="Zhou Z."/>
            <person name="Liu Y."/>
            <person name="Xu W."/>
            <person name="Pan J."/>
            <person name="Luo Z.H."/>
            <person name="Li M."/>
        </authorList>
    </citation>
    <scope>NUCLEOTIDE SEQUENCE [LARGE SCALE GENOMIC DNA]</scope>
    <source>
        <strain evidence="1">HyVt-505</strain>
    </source>
</reference>
<dbReference type="InterPro" id="IPR045864">
    <property type="entry name" value="aa-tRNA-synth_II/BPL/LPL"/>
</dbReference>
<name>A0A832J7J0_9GAMM</name>
<evidence type="ECO:0000313" key="1">
    <source>
        <dbReference type="EMBL" id="HHJ81371.1"/>
    </source>
</evidence>
<accession>A0A832J7J0</accession>
<protein>
    <submittedName>
        <fullName evidence="1">Octanoyltransferase</fullName>
    </submittedName>
</protein>
<comment type="caution">
    <text evidence="1">The sequence shown here is derived from an EMBL/GenBank/DDBJ whole genome shotgun (WGS) entry which is preliminary data.</text>
</comment>
<dbReference type="EMBL" id="DRNF01000442">
    <property type="protein sequence ID" value="HHJ81371.1"/>
    <property type="molecule type" value="Genomic_DNA"/>
</dbReference>
<dbReference type="AlphaFoldDB" id="A0A832J7J0"/>
<proteinExistence type="predicted"/>
<feature type="non-terminal residue" evidence="1">
    <location>
        <position position="50"/>
    </location>
</feature>
<sequence>MQANTLLIRQLGQQPYEPIWRQMQQFTDQRDEATADEIWLVEHPPVFTLG</sequence>
<dbReference type="Gene3D" id="3.30.930.10">
    <property type="entry name" value="Bira Bifunctional Protein, Domain 2"/>
    <property type="match status" value="1"/>
</dbReference>
<dbReference type="SUPFAM" id="SSF55681">
    <property type="entry name" value="Class II aaRS and biotin synthetases"/>
    <property type="match status" value="1"/>
</dbReference>
<dbReference type="Proteomes" id="UP000885832">
    <property type="component" value="Unassembled WGS sequence"/>
</dbReference>